<dbReference type="RefSeq" id="WP_101636775.1">
    <property type="nucleotide sequence ID" value="NZ_BQNW01000001.1"/>
</dbReference>
<proteinExistence type="predicted"/>
<dbReference type="NCBIfam" id="NF008333">
    <property type="entry name" value="PRK11118.1"/>
    <property type="match status" value="1"/>
</dbReference>
<name>A0A2I1NBL0_9BACT</name>
<accession>A0A2I1NBL0</accession>
<dbReference type="EMBL" id="PKHU01000002">
    <property type="protein sequence ID" value="PKZ29769.1"/>
    <property type="molecule type" value="Genomic_DNA"/>
</dbReference>
<keyword evidence="1" id="KW-0503">Monooxygenase</keyword>
<evidence type="ECO:0000313" key="1">
    <source>
        <dbReference type="EMBL" id="PKZ29769.1"/>
    </source>
</evidence>
<dbReference type="Proteomes" id="UP000234639">
    <property type="component" value="Unassembled WGS sequence"/>
</dbReference>
<dbReference type="InterPro" id="IPR014910">
    <property type="entry name" value="YdhR"/>
</dbReference>
<dbReference type="InterPro" id="IPR011008">
    <property type="entry name" value="Dimeric_a/b-barrel"/>
</dbReference>
<reference evidence="1 2" key="1">
    <citation type="submission" date="2017-12" db="EMBL/GenBank/DDBJ databases">
        <title>Phylogenetic diversity of female urinary microbiome.</title>
        <authorList>
            <person name="Thomas-White K."/>
            <person name="Wolfe A.J."/>
        </authorList>
    </citation>
    <scope>NUCLEOTIDE SEQUENCE [LARGE SCALE GENOMIC DNA]</scope>
    <source>
        <strain evidence="1 2">UMB0112</strain>
    </source>
</reference>
<dbReference type="Gene3D" id="3.30.70.100">
    <property type="match status" value="1"/>
</dbReference>
<gene>
    <name evidence="1" type="ORF">CYJ41_02445</name>
</gene>
<dbReference type="SUPFAM" id="SSF54909">
    <property type="entry name" value="Dimeric alpha+beta barrel"/>
    <property type="match status" value="1"/>
</dbReference>
<comment type="caution">
    <text evidence="1">The sequence shown here is derived from an EMBL/GenBank/DDBJ whole genome shotgun (WGS) entry which is preliminary data.</text>
</comment>
<evidence type="ECO:0000313" key="2">
    <source>
        <dbReference type="Proteomes" id="UP000234639"/>
    </source>
</evidence>
<dbReference type="PANTHER" id="PTHR39169">
    <property type="match status" value="1"/>
</dbReference>
<dbReference type="PANTHER" id="PTHR39169:SF1">
    <property type="entry name" value="MONOOXYGENASE YDHR-RELATED"/>
    <property type="match status" value="1"/>
</dbReference>
<keyword evidence="1" id="KW-0560">Oxidoreductase</keyword>
<dbReference type="AlphaFoldDB" id="A0A2I1NBL0"/>
<dbReference type="Pfam" id="PF08803">
    <property type="entry name" value="ydhR"/>
    <property type="match status" value="1"/>
</dbReference>
<protein>
    <submittedName>
        <fullName evidence="1">Monooxygenase</fullName>
    </submittedName>
</protein>
<organism evidence="1 2">
    <name type="scientific">Campylobacter ureolyticus</name>
    <dbReference type="NCBI Taxonomy" id="827"/>
    <lineage>
        <taxon>Bacteria</taxon>
        <taxon>Pseudomonadati</taxon>
        <taxon>Campylobacterota</taxon>
        <taxon>Epsilonproteobacteria</taxon>
        <taxon>Campylobacterales</taxon>
        <taxon>Campylobacteraceae</taxon>
        <taxon>Campylobacter</taxon>
    </lineage>
</organism>
<sequence>MVILQVLFDYKGGFGDEMYKECKDLANSINQEKGFLWKIWTENKDDKKAGGIYAFDNEENAKNYITMHKKRLSDFGVASNFTYEILNTNDELSKITNFKIK</sequence>
<dbReference type="GO" id="GO:0004497">
    <property type="term" value="F:monooxygenase activity"/>
    <property type="evidence" value="ECO:0007669"/>
    <property type="project" value="UniProtKB-KW"/>
</dbReference>